<dbReference type="Gene3D" id="1.10.30.50">
    <property type="match status" value="1"/>
</dbReference>
<reference evidence="2 3" key="1">
    <citation type="submission" date="2019-03" db="EMBL/GenBank/DDBJ databases">
        <title>Pragia sp. nov. isolated from the gut tract of Carduelis flavirostris.</title>
        <authorList>
            <person name="Ge Y."/>
        </authorList>
    </citation>
    <scope>NUCLEOTIDE SEQUENCE [LARGE SCALE GENOMIC DNA]</scope>
    <source>
        <strain evidence="2 3">CF-458</strain>
    </source>
</reference>
<evidence type="ECO:0000259" key="1">
    <source>
        <dbReference type="SMART" id="SM00507"/>
    </source>
</evidence>
<gene>
    <name evidence="2" type="ORF">EKN56_13140</name>
</gene>
<dbReference type="InterPro" id="IPR003615">
    <property type="entry name" value="HNH_nuc"/>
</dbReference>
<dbReference type="GO" id="GO:0008270">
    <property type="term" value="F:zinc ion binding"/>
    <property type="evidence" value="ECO:0007669"/>
    <property type="project" value="InterPro"/>
</dbReference>
<dbReference type="OrthoDB" id="9802640at2"/>
<keyword evidence="2" id="KW-0540">Nuclease</keyword>
<dbReference type="SMART" id="SM00507">
    <property type="entry name" value="HNHc"/>
    <property type="match status" value="1"/>
</dbReference>
<evidence type="ECO:0000313" key="3">
    <source>
        <dbReference type="Proteomes" id="UP000293154"/>
    </source>
</evidence>
<feature type="domain" description="HNH nuclease" evidence="1">
    <location>
        <begin position="195"/>
        <end position="259"/>
    </location>
</feature>
<proteinExistence type="predicted"/>
<dbReference type="RefSeq" id="WP_130592193.1">
    <property type="nucleotide sequence ID" value="NZ_CP034752.1"/>
</dbReference>
<dbReference type="Pfam" id="PF01844">
    <property type="entry name" value="HNH"/>
    <property type="match status" value="1"/>
</dbReference>
<dbReference type="CDD" id="cd00085">
    <property type="entry name" value="HNHc"/>
    <property type="match status" value="1"/>
</dbReference>
<keyword evidence="2" id="KW-0378">Hydrolase</keyword>
<keyword evidence="3" id="KW-1185">Reference proteome</keyword>
<organism evidence="2 3">
    <name type="scientific">Limnobaculum zhutongyuii</name>
    <dbReference type="NCBI Taxonomy" id="2498113"/>
    <lineage>
        <taxon>Bacteria</taxon>
        <taxon>Pseudomonadati</taxon>
        <taxon>Pseudomonadota</taxon>
        <taxon>Gammaproteobacteria</taxon>
        <taxon>Enterobacterales</taxon>
        <taxon>Budviciaceae</taxon>
        <taxon>Limnobaculum</taxon>
    </lineage>
</organism>
<sequence>MVIDSYSLAERISSEIGFEFTASEGWDREGQRWFELYPTGYPIGQTFTIRTIIGWRRIDVIFRPAIFAGELVEAMRTSDEGGRQTFRAILDTCQNADTEISFIINETVCNPNDDAVWDLPWRSVGLEISKGMLSINKGNIESDMYHIELWTSRMAAAIISLLPLEETVDDFLEVFGLPEGAKMSIEVNRYERDRRNRAAALAIHGYTCSGCDLNMEEKYGNIAAGIIEVHHVKPISELGADYIIDPINDLIPLCPNCHAVVHKCSPPLSIIALRKNLNIN</sequence>
<dbReference type="GO" id="GO:0004519">
    <property type="term" value="F:endonuclease activity"/>
    <property type="evidence" value="ECO:0007669"/>
    <property type="project" value="UniProtKB-KW"/>
</dbReference>
<keyword evidence="2" id="KW-0255">Endonuclease</keyword>
<dbReference type="KEGG" id="prag:EKN56_13140"/>
<protein>
    <submittedName>
        <fullName evidence="2">HNH endonuclease</fullName>
    </submittedName>
</protein>
<dbReference type="InterPro" id="IPR002711">
    <property type="entry name" value="HNH"/>
</dbReference>
<evidence type="ECO:0000313" key="2">
    <source>
        <dbReference type="EMBL" id="QBH97259.1"/>
    </source>
</evidence>
<dbReference type="EMBL" id="CP034752">
    <property type="protein sequence ID" value="QBH97259.1"/>
    <property type="molecule type" value="Genomic_DNA"/>
</dbReference>
<dbReference type="GO" id="GO:0003676">
    <property type="term" value="F:nucleic acid binding"/>
    <property type="evidence" value="ECO:0007669"/>
    <property type="project" value="InterPro"/>
</dbReference>
<dbReference type="AlphaFoldDB" id="A0A411WLZ6"/>
<accession>A0A411WLZ6</accession>
<dbReference type="Proteomes" id="UP000293154">
    <property type="component" value="Chromosome"/>
</dbReference>
<name>A0A411WLZ6_9GAMM</name>